<accession>A0A840P6W7</accession>
<keyword evidence="1" id="KW-0175">Coiled coil</keyword>
<gene>
    <name evidence="3" type="ORF">HNP84_004058</name>
</gene>
<comment type="caution">
    <text evidence="3">The sequence shown here is derived from an EMBL/GenBank/DDBJ whole genome shotgun (WGS) entry which is preliminary data.</text>
</comment>
<dbReference type="Proteomes" id="UP000578449">
    <property type="component" value="Unassembled WGS sequence"/>
</dbReference>
<dbReference type="EMBL" id="JACHGN010000008">
    <property type="protein sequence ID" value="MBB5134326.1"/>
    <property type="molecule type" value="Genomic_DNA"/>
</dbReference>
<dbReference type="AlphaFoldDB" id="A0A840P6W7"/>
<evidence type="ECO:0000313" key="3">
    <source>
        <dbReference type="EMBL" id="MBB5134326.1"/>
    </source>
</evidence>
<evidence type="ECO:0000256" key="2">
    <source>
        <dbReference type="SAM" id="MobiDB-lite"/>
    </source>
</evidence>
<keyword evidence="4" id="KW-1185">Reference proteome</keyword>
<dbReference type="RefSeq" id="WP_185051245.1">
    <property type="nucleotide sequence ID" value="NZ_BAABIX010000040.1"/>
</dbReference>
<feature type="region of interest" description="Disordered" evidence="2">
    <location>
        <begin position="117"/>
        <end position="178"/>
    </location>
</feature>
<organism evidence="3 4">
    <name type="scientific">Thermocatellispora tengchongensis</name>
    <dbReference type="NCBI Taxonomy" id="1073253"/>
    <lineage>
        <taxon>Bacteria</taxon>
        <taxon>Bacillati</taxon>
        <taxon>Actinomycetota</taxon>
        <taxon>Actinomycetes</taxon>
        <taxon>Streptosporangiales</taxon>
        <taxon>Streptosporangiaceae</taxon>
        <taxon>Thermocatellispora</taxon>
    </lineage>
</organism>
<evidence type="ECO:0000313" key="4">
    <source>
        <dbReference type="Proteomes" id="UP000578449"/>
    </source>
</evidence>
<name>A0A840P6W7_9ACTN</name>
<reference evidence="3 4" key="1">
    <citation type="submission" date="2020-08" db="EMBL/GenBank/DDBJ databases">
        <title>Genomic Encyclopedia of Type Strains, Phase IV (KMG-IV): sequencing the most valuable type-strain genomes for metagenomic binning, comparative biology and taxonomic classification.</title>
        <authorList>
            <person name="Goeker M."/>
        </authorList>
    </citation>
    <scope>NUCLEOTIDE SEQUENCE [LARGE SCALE GENOMIC DNA]</scope>
    <source>
        <strain evidence="3 4">DSM 45615</strain>
    </source>
</reference>
<protein>
    <submittedName>
        <fullName evidence="3">Uncharacterized protein</fullName>
    </submittedName>
</protein>
<proteinExistence type="predicted"/>
<feature type="compositionally biased region" description="Low complexity" evidence="2">
    <location>
        <begin position="118"/>
        <end position="158"/>
    </location>
</feature>
<evidence type="ECO:0000256" key="1">
    <source>
        <dbReference type="SAM" id="Coils"/>
    </source>
</evidence>
<feature type="coiled-coil region" evidence="1">
    <location>
        <begin position="5"/>
        <end position="32"/>
    </location>
</feature>
<sequence>MSDALDALERRIDELRAEVRRAVRVRDAALARALRAELRRAERDWDATVSEEALDTPATVPGDVLDASGPAPDAASAAFRAALGGPATVPAHALGTASIGSGQVPGALLPGETAGALRSGVASPSAGASGSSESASGSSESASGSGGLLSSSSRRAGGQAYGGRRRSGGAERAEGGSRAGLVPVREQVHQALAMLGAPAAGRMIVAVHEAFFAGGLRAGRMTSLRRDEERSFRAAPYARPYYLCAALTERLSPARGLYAVSTWPLDRRIVTPLSPRVDFLTAARRVAERIQLLTGRGEEPSAAAVRLLARMARNIPGAMPGDVLPPDPADVIRAAAAELEVHLPADAAGRASAARRAARQLADVECLFGAATLSDAARKGA</sequence>